<evidence type="ECO:0000259" key="1">
    <source>
        <dbReference type="PROSITE" id="PS50011"/>
    </source>
</evidence>
<dbReference type="PANTHER" id="PTHR24347">
    <property type="entry name" value="SERINE/THREONINE-PROTEIN KINASE"/>
    <property type="match status" value="1"/>
</dbReference>
<keyword evidence="3" id="KW-1185">Reference proteome</keyword>
<sequence length="105" mass="12420">MTIAYVLIDFGLSCHFERKENGLLNKQTNLMIKENLGTSIFRAPEVANQENYSEKVDIFSLGMTAMYLFDFEKMEREFKKNRKCNWSDLLDELIWKSPLMILQDK</sequence>
<organism evidence="3">
    <name type="scientific">Naegleria gruberi</name>
    <name type="common">Amoeba</name>
    <dbReference type="NCBI Taxonomy" id="5762"/>
    <lineage>
        <taxon>Eukaryota</taxon>
        <taxon>Discoba</taxon>
        <taxon>Heterolobosea</taxon>
        <taxon>Tetramitia</taxon>
        <taxon>Eutetramitia</taxon>
        <taxon>Vahlkampfiidae</taxon>
        <taxon>Naegleria</taxon>
    </lineage>
</organism>
<dbReference type="SUPFAM" id="SSF56112">
    <property type="entry name" value="Protein kinase-like (PK-like)"/>
    <property type="match status" value="1"/>
</dbReference>
<feature type="domain" description="Protein kinase" evidence="1">
    <location>
        <begin position="1"/>
        <end position="105"/>
    </location>
</feature>
<dbReference type="GO" id="GO:0004672">
    <property type="term" value="F:protein kinase activity"/>
    <property type="evidence" value="ECO:0007669"/>
    <property type="project" value="InterPro"/>
</dbReference>
<dbReference type="PROSITE" id="PS50011">
    <property type="entry name" value="PROTEIN_KINASE_DOM"/>
    <property type="match status" value="1"/>
</dbReference>
<dbReference type="KEGG" id="ngr:NAEGRDRAFT_67620"/>
<dbReference type="GO" id="GO:0005524">
    <property type="term" value="F:ATP binding"/>
    <property type="evidence" value="ECO:0007669"/>
    <property type="project" value="InterPro"/>
</dbReference>
<dbReference type="InParanoid" id="D2VFG6"/>
<dbReference type="InterPro" id="IPR000719">
    <property type="entry name" value="Prot_kinase_dom"/>
</dbReference>
<dbReference type="Pfam" id="PF00069">
    <property type="entry name" value="Pkinase"/>
    <property type="match status" value="1"/>
</dbReference>
<dbReference type="InterPro" id="IPR011009">
    <property type="entry name" value="Kinase-like_dom_sf"/>
</dbReference>
<reference evidence="2 3" key="1">
    <citation type="journal article" date="2010" name="Cell">
        <title>The genome of Naegleria gruberi illuminates early eukaryotic versatility.</title>
        <authorList>
            <person name="Fritz-Laylin L.K."/>
            <person name="Prochnik S.E."/>
            <person name="Ginger M.L."/>
            <person name="Dacks J.B."/>
            <person name="Carpenter M.L."/>
            <person name="Field M.C."/>
            <person name="Kuo A."/>
            <person name="Paredez A."/>
            <person name="Chapman J."/>
            <person name="Pham J."/>
            <person name="Shu S."/>
            <person name="Neupane R."/>
            <person name="Cipriano M."/>
            <person name="Mancuso J."/>
            <person name="Tu H."/>
            <person name="Salamov A."/>
            <person name="Lindquist E."/>
            <person name="Shapiro H."/>
            <person name="Lucas S."/>
            <person name="Grigoriev I.V."/>
            <person name="Cande W.Z."/>
            <person name="Fulton C."/>
            <person name="Rokhsar D.S."/>
            <person name="Dawson S.C."/>
        </authorList>
    </citation>
    <scope>NUCLEOTIDE SEQUENCE [LARGE SCALE GENOMIC DNA]</scope>
    <source>
        <strain evidence="2 3">NEG-M</strain>
    </source>
</reference>
<gene>
    <name evidence="2" type="ORF">NAEGRDRAFT_67620</name>
</gene>
<dbReference type="AlphaFoldDB" id="D2VFG6"/>
<proteinExistence type="predicted"/>
<accession>D2VFG6</accession>
<dbReference type="OrthoDB" id="341578at2759"/>
<dbReference type="VEuPathDB" id="AmoebaDB:NAEGRDRAFT_67620"/>
<dbReference type="EMBL" id="GG738868">
    <property type="protein sequence ID" value="EFC44361.1"/>
    <property type="molecule type" value="Genomic_DNA"/>
</dbReference>
<name>D2VFG6_NAEGR</name>
<dbReference type="RefSeq" id="XP_002677105.1">
    <property type="nucleotide sequence ID" value="XM_002677059.1"/>
</dbReference>
<dbReference type="Gene3D" id="1.10.510.10">
    <property type="entry name" value="Transferase(Phosphotransferase) domain 1"/>
    <property type="match status" value="1"/>
</dbReference>
<protein>
    <submittedName>
        <fullName evidence="2">Predicted protein</fullName>
    </submittedName>
</protein>
<dbReference type="GeneID" id="8853349"/>
<evidence type="ECO:0000313" key="3">
    <source>
        <dbReference type="Proteomes" id="UP000006671"/>
    </source>
</evidence>
<evidence type="ECO:0000313" key="2">
    <source>
        <dbReference type="EMBL" id="EFC44361.1"/>
    </source>
</evidence>
<dbReference type="Proteomes" id="UP000006671">
    <property type="component" value="Unassembled WGS sequence"/>
</dbReference>